<keyword evidence="7" id="KW-0594">Phospholipid biosynthesis</keyword>
<keyword evidence="3" id="KW-0963">Cytoplasm</keyword>
<evidence type="ECO:0000256" key="7">
    <source>
        <dbReference type="ARBA" id="ARBA00023209"/>
    </source>
</evidence>
<dbReference type="EC" id="2.3.1.274" evidence="9"/>
<dbReference type="InterPro" id="IPR012281">
    <property type="entry name" value="Phospholipid_synth_PlsX-like"/>
</dbReference>
<protein>
    <recommendedName>
        <fullName evidence="9">phosphate acyltransferase</fullName>
        <ecNumber evidence="9">2.3.1.274</ecNumber>
    </recommendedName>
</protein>
<evidence type="ECO:0000256" key="10">
    <source>
        <dbReference type="ARBA" id="ARBA00046608"/>
    </source>
</evidence>
<keyword evidence="8" id="KW-1208">Phospholipid metabolism</keyword>
<dbReference type="Gene3D" id="3.40.718.10">
    <property type="entry name" value="Isopropylmalate Dehydrogenase"/>
    <property type="match status" value="1"/>
</dbReference>
<organism evidence="11 12">
    <name type="scientific">Candidatus Stercoripulliclostridium pullicola</name>
    <dbReference type="NCBI Taxonomy" id="2840953"/>
    <lineage>
        <taxon>Bacteria</taxon>
        <taxon>Bacillati</taxon>
        <taxon>Bacillota</taxon>
        <taxon>Clostridia</taxon>
        <taxon>Eubacteriales</taxon>
        <taxon>Candidatus Stercoripulliclostridium</taxon>
    </lineage>
</organism>
<proteinExistence type="inferred from homology"/>
<comment type="caution">
    <text evidence="11">The sequence shown here is derived from an EMBL/GenBank/DDBJ whole genome shotgun (WGS) entry which is preliminary data.</text>
</comment>
<evidence type="ECO:0000256" key="9">
    <source>
        <dbReference type="ARBA" id="ARBA00024069"/>
    </source>
</evidence>
<name>A0A940IC18_9FIRM</name>
<evidence type="ECO:0000256" key="6">
    <source>
        <dbReference type="ARBA" id="ARBA00023098"/>
    </source>
</evidence>
<evidence type="ECO:0000256" key="5">
    <source>
        <dbReference type="ARBA" id="ARBA00022679"/>
    </source>
</evidence>
<keyword evidence="5" id="KW-0808">Transferase</keyword>
<evidence type="ECO:0000256" key="4">
    <source>
        <dbReference type="ARBA" id="ARBA00022516"/>
    </source>
</evidence>
<reference evidence="11" key="1">
    <citation type="submission" date="2020-10" db="EMBL/GenBank/DDBJ databases">
        <authorList>
            <person name="Gilroy R."/>
        </authorList>
    </citation>
    <scope>NUCLEOTIDE SEQUENCE</scope>
    <source>
        <strain evidence="11">517</strain>
    </source>
</reference>
<gene>
    <name evidence="11" type="ORF">IAB16_00880</name>
</gene>
<evidence type="ECO:0000313" key="12">
    <source>
        <dbReference type="Proteomes" id="UP000727857"/>
    </source>
</evidence>
<dbReference type="PANTHER" id="PTHR30100">
    <property type="entry name" value="FATTY ACID/PHOSPHOLIPID SYNTHESIS PROTEIN PLSX"/>
    <property type="match status" value="1"/>
</dbReference>
<comment type="catalytic activity">
    <reaction evidence="1">
        <text>a fatty acyl-[ACP] + phosphate = an acyl phosphate + holo-[ACP]</text>
        <dbReference type="Rhea" id="RHEA:42292"/>
        <dbReference type="Rhea" id="RHEA-COMP:9685"/>
        <dbReference type="Rhea" id="RHEA-COMP:14125"/>
        <dbReference type="ChEBI" id="CHEBI:43474"/>
        <dbReference type="ChEBI" id="CHEBI:59918"/>
        <dbReference type="ChEBI" id="CHEBI:64479"/>
        <dbReference type="ChEBI" id="CHEBI:138651"/>
        <dbReference type="EC" id="2.3.1.274"/>
    </reaction>
</comment>
<dbReference type="PANTHER" id="PTHR30100:SF1">
    <property type="entry name" value="PHOSPHATE ACYLTRANSFERASE"/>
    <property type="match status" value="1"/>
</dbReference>
<evidence type="ECO:0000256" key="8">
    <source>
        <dbReference type="ARBA" id="ARBA00023264"/>
    </source>
</evidence>
<dbReference type="GO" id="GO:0006633">
    <property type="term" value="P:fatty acid biosynthetic process"/>
    <property type="evidence" value="ECO:0007669"/>
    <property type="project" value="InterPro"/>
</dbReference>
<dbReference type="GO" id="GO:0043811">
    <property type="term" value="F:phosphate:acyl-[acyl carrier protein] acyltransferase activity"/>
    <property type="evidence" value="ECO:0007669"/>
    <property type="project" value="UniProtKB-EC"/>
</dbReference>
<feature type="non-terminal residue" evidence="11">
    <location>
        <position position="1"/>
    </location>
</feature>
<dbReference type="GO" id="GO:0008654">
    <property type="term" value="P:phospholipid biosynthetic process"/>
    <property type="evidence" value="ECO:0007669"/>
    <property type="project" value="UniProtKB-KW"/>
</dbReference>
<dbReference type="AlphaFoldDB" id="A0A940IC18"/>
<evidence type="ECO:0000256" key="3">
    <source>
        <dbReference type="ARBA" id="ARBA00022490"/>
    </source>
</evidence>
<evidence type="ECO:0000256" key="1">
    <source>
        <dbReference type="ARBA" id="ARBA00001232"/>
    </source>
</evidence>
<sequence>LSNGTEDKKGNELTKEAFPLLKAEAGINFVGNMEAREILSGDYDVVVADGFSGNIALKACEGTALAFMTILKNCILAGGLRAKLGYLLMKPVFKEVKKTMDYNGYGGAVLLGLTKVVVKSHGSSKAKSIAASVIQAYTVASAGVSTSLEL</sequence>
<keyword evidence="11" id="KW-0012">Acyltransferase</keyword>
<keyword evidence="6" id="KW-0443">Lipid metabolism</keyword>
<comment type="subunit">
    <text evidence="10">Homodimer. Probably interacts with PlsY.</text>
</comment>
<dbReference type="SUPFAM" id="SSF53659">
    <property type="entry name" value="Isocitrate/Isopropylmalate dehydrogenase-like"/>
    <property type="match status" value="1"/>
</dbReference>
<dbReference type="Pfam" id="PF02504">
    <property type="entry name" value="FA_synthesis"/>
    <property type="match status" value="1"/>
</dbReference>
<dbReference type="EMBL" id="JADINF010000024">
    <property type="protein sequence ID" value="MBO8423564.1"/>
    <property type="molecule type" value="Genomic_DNA"/>
</dbReference>
<comment type="subcellular location">
    <subcellularLocation>
        <location evidence="2">Cytoplasm</location>
    </subcellularLocation>
</comment>
<keyword evidence="4" id="KW-0444">Lipid biosynthesis</keyword>
<evidence type="ECO:0000313" key="11">
    <source>
        <dbReference type="EMBL" id="MBO8423564.1"/>
    </source>
</evidence>
<accession>A0A940IC18</accession>
<dbReference type="HAMAP" id="MF_00019">
    <property type="entry name" value="PlsX"/>
    <property type="match status" value="1"/>
</dbReference>
<dbReference type="Proteomes" id="UP000727857">
    <property type="component" value="Unassembled WGS sequence"/>
</dbReference>
<dbReference type="InterPro" id="IPR003664">
    <property type="entry name" value="FA_synthesis"/>
</dbReference>
<dbReference type="GO" id="GO:0005737">
    <property type="term" value="C:cytoplasm"/>
    <property type="evidence" value="ECO:0007669"/>
    <property type="project" value="UniProtKB-SubCell"/>
</dbReference>
<reference evidence="11" key="2">
    <citation type="journal article" date="2021" name="PeerJ">
        <title>Extensive microbial diversity within the chicken gut microbiome revealed by metagenomics and culture.</title>
        <authorList>
            <person name="Gilroy R."/>
            <person name="Ravi A."/>
            <person name="Getino M."/>
            <person name="Pursley I."/>
            <person name="Horton D.L."/>
            <person name="Alikhan N.F."/>
            <person name="Baker D."/>
            <person name="Gharbi K."/>
            <person name="Hall N."/>
            <person name="Watson M."/>
            <person name="Adriaenssens E.M."/>
            <person name="Foster-Nyarko E."/>
            <person name="Jarju S."/>
            <person name="Secka A."/>
            <person name="Antonio M."/>
            <person name="Oren A."/>
            <person name="Chaudhuri R.R."/>
            <person name="La Ragione R."/>
            <person name="Hildebrand F."/>
            <person name="Pallen M.J."/>
        </authorList>
    </citation>
    <scope>NUCLEOTIDE SEQUENCE</scope>
    <source>
        <strain evidence="11">517</strain>
    </source>
</reference>
<evidence type="ECO:0000256" key="2">
    <source>
        <dbReference type="ARBA" id="ARBA00004496"/>
    </source>
</evidence>